<dbReference type="InterPro" id="IPR036691">
    <property type="entry name" value="Endo/exonu/phosph_ase_sf"/>
</dbReference>
<name>A0A5S4GYZ9_9ACTN</name>
<dbReference type="GO" id="GO:0016787">
    <property type="term" value="F:hydrolase activity"/>
    <property type="evidence" value="ECO:0007669"/>
    <property type="project" value="UniProtKB-KW"/>
</dbReference>
<sequence>MMSISRRGLLGAGAVAAAGVGLAAMPASATAEKRRIRRGVIRVASFNIHYGAGPDNVFDLRHTAEMIEAIDADVIGLQEVDKHFRARSEWLDTAGELAGMLGMHQAYGANYDLDPLEPGQPRRQYGTAFLSRWPILESSNTRLPQYTGSEPRGLLEVVVNIQGRQVRLGNSHMQHTSDAEWQEQADAIVARLAQSAQPVILLGDTNAVPAFPGIKTFTDRYDDVWARVGVGPGLSAANTWRFDYVFVPKGSDVRSAWLVSTDASDHLPLVTDLLLP</sequence>
<dbReference type="EMBL" id="VCKX01000011">
    <property type="protein sequence ID" value="TMR38127.1"/>
    <property type="molecule type" value="Genomic_DNA"/>
</dbReference>
<evidence type="ECO:0000259" key="1">
    <source>
        <dbReference type="Pfam" id="PF03372"/>
    </source>
</evidence>
<keyword evidence="3" id="KW-1185">Reference proteome</keyword>
<dbReference type="PROSITE" id="PS51318">
    <property type="entry name" value="TAT"/>
    <property type="match status" value="1"/>
</dbReference>
<dbReference type="InterPro" id="IPR005135">
    <property type="entry name" value="Endo/exonuclease/phosphatase"/>
</dbReference>
<dbReference type="AlphaFoldDB" id="A0A5S4GYZ9"/>
<dbReference type="SUPFAM" id="SSF56219">
    <property type="entry name" value="DNase I-like"/>
    <property type="match status" value="1"/>
</dbReference>
<dbReference type="OrthoDB" id="155529at2"/>
<proteinExistence type="predicted"/>
<dbReference type="Gene3D" id="3.60.10.10">
    <property type="entry name" value="Endonuclease/exonuclease/phosphatase"/>
    <property type="match status" value="1"/>
</dbReference>
<dbReference type="PANTHER" id="PTHR14859">
    <property type="entry name" value="CALCOFLUOR WHITE HYPERSENSITIVE PROTEIN PRECURSOR"/>
    <property type="match status" value="1"/>
</dbReference>
<dbReference type="GO" id="GO:0016020">
    <property type="term" value="C:membrane"/>
    <property type="evidence" value="ECO:0007669"/>
    <property type="project" value="GOC"/>
</dbReference>
<protein>
    <submittedName>
        <fullName evidence="2">Metal-dependent hydrolase</fullName>
    </submittedName>
</protein>
<evidence type="ECO:0000313" key="3">
    <source>
        <dbReference type="Proteomes" id="UP000306628"/>
    </source>
</evidence>
<dbReference type="InterPro" id="IPR006311">
    <property type="entry name" value="TAT_signal"/>
</dbReference>
<feature type="domain" description="Endonuclease/exonuclease/phosphatase" evidence="1">
    <location>
        <begin position="44"/>
        <end position="266"/>
    </location>
</feature>
<dbReference type="InterPro" id="IPR051916">
    <property type="entry name" value="GPI-anchor_lipid_remodeler"/>
</dbReference>
<dbReference type="Proteomes" id="UP000306628">
    <property type="component" value="Unassembled WGS sequence"/>
</dbReference>
<comment type="caution">
    <text evidence="2">The sequence shown here is derived from an EMBL/GenBank/DDBJ whole genome shotgun (WGS) entry which is preliminary data.</text>
</comment>
<gene>
    <name evidence="2" type="ORF">ETD85_05710</name>
</gene>
<organism evidence="2 3">
    <name type="scientific">Nonomuraea zeae</name>
    <dbReference type="NCBI Taxonomy" id="1642303"/>
    <lineage>
        <taxon>Bacteria</taxon>
        <taxon>Bacillati</taxon>
        <taxon>Actinomycetota</taxon>
        <taxon>Actinomycetes</taxon>
        <taxon>Streptosporangiales</taxon>
        <taxon>Streptosporangiaceae</taxon>
        <taxon>Nonomuraea</taxon>
    </lineage>
</organism>
<evidence type="ECO:0000313" key="2">
    <source>
        <dbReference type="EMBL" id="TMR38127.1"/>
    </source>
</evidence>
<dbReference type="GO" id="GO:0006506">
    <property type="term" value="P:GPI anchor biosynthetic process"/>
    <property type="evidence" value="ECO:0007669"/>
    <property type="project" value="TreeGrafter"/>
</dbReference>
<accession>A0A5S4GYZ9</accession>
<keyword evidence="2" id="KW-0378">Hydrolase</keyword>
<reference evidence="2 3" key="1">
    <citation type="submission" date="2019-05" db="EMBL/GenBank/DDBJ databases">
        <title>Draft genome sequence of Nonomuraea zeae DSM 100528.</title>
        <authorList>
            <person name="Saricaoglu S."/>
            <person name="Isik K."/>
        </authorList>
    </citation>
    <scope>NUCLEOTIDE SEQUENCE [LARGE SCALE GENOMIC DNA]</scope>
    <source>
        <strain evidence="2 3">DSM 100528</strain>
    </source>
</reference>
<dbReference type="PANTHER" id="PTHR14859:SF15">
    <property type="entry name" value="ENDONUCLEASE_EXONUCLEASE_PHOSPHATASE DOMAIN-CONTAINING PROTEIN"/>
    <property type="match status" value="1"/>
</dbReference>
<dbReference type="Pfam" id="PF03372">
    <property type="entry name" value="Exo_endo_phos"/>
    <property type="match status" value="1"/>
</dbReference>